<dbReference type="AlphaFoldDB" id="A0AAV4XNB1"/>
<feature type="compositionally biased region" description="Basic residues" evidence="1">
    <location>
        <begin position="39"/>
        <end position="48"/>
    </location>
</feature>
<name>A0AAV4XNB1_CAEEX</name>
<dbReference type="Proteomes" id="UP001054945">
    <property type="component" value="Unassembled WGS sequence"/>
</dbReference>
<dbReference type="EMBL" id="BPLR01000628">
    <property type="protein sequence ID" value="GIY96144.1"/>
    <property type="molecule type" value="Genomic_DNA"/>
</dbReference>
<evidence type="ECO:0000313" key="3">
    <source>
        <dbReference type="Proteomes" id="UP001054945"/>
    </source>
</evidence>
<feature type="region of interest" description="Disordered" evidence="1">
    <location>
        <begin position="25"/>
        <end position="57"/>
    </location>
</feature>
<sequence>MKKNILYTQILEYSFPFYGPSYSRKFQQGKQQQNENKPQVKHRPRKNGRVGGGGEKQIFGTRKSGTTLICGKSGKRKHLHLSTSNKIAISMFGTKLLGEEAHRNIFFCH</sequence>
<accession>A0AAV4XNB1</accession>
<protein>
    <submittedName>
        <fullName evidence="2">Uncharacterized protein</fullName>
    </submittedName>
</protein>
<feature type="compositionally biased region" description="Polar residues" evidence="1">
    <location>
        <begin position="25"/>
        <end position="37"/>
    </location>
</feature>
<organism evidence="2 3">
    <name type="scientific">Caerostris extrusa</name>
    <name type="common">Bark spider</name>
    <name type="synonym">Caerostris bankana</name>
    <dbReference type="NCBI Taxonomy" id="172846"/>
    <lineage>
        <taxon>Eukaryota</taxon>
        <taxon>Metazoa</taxon>
        <taxon>Ecdysozoa</taxon>
        <taxon>Arthropoda</taxon>
        <taxon>Chelicerata</taxon>
        <taxon>Arachnida</taxon>
        <taxon>Araneae</taxon>
        <taxon>Araneomorphae</taxon>
        <taxon>Entelegynae</taxon>
        <taxon>Araneoidea</taxon>
        <taxon>Araneidae</taxon>
        <taxon>Caerostris</taxon>
    </lineage>
</organism>
<proteinExistence type="predicted"/>
<evidence type="ECO:0000256" key="1">
    <source>
        <dbReference type="SAM" id="MobiDB-lite"/>
    </source>
</evidence>
<reference evidence="2 3" key="1">
    <citation type="submission" date="2021-06" db="EMBL/GenBank/DDBJ databases">
        <title>Caerostris extrusa draft genome.</title>
        <authorList>
            <person name="Kono N."/>
            <person name="Arakawa K."/>
        </authorList>
    </citation>
    <scope>NUCLEOTIDE SEQUENCE [LARGE SCALE GENOMIC DNA]</scope>
</reference>
<comment type="caution">
    <text evidence="2">The sequence shown here is derived from an EMBL/GenBank/DDBJ whole genome shotgun (WGS) entry which is preliminary data.</text>
</comment>
<gene>
    <name evidence="2" type="ORF">CEXT_639931</name>
</gene>
<evidence type="ECO:0000313" key="2">
    <source>
        <dbReference type="EMBL" id="GIY96144.1"/>
    </source>
</evidence>
<keyword evidence="3" id="KW-1185">Reference proteome</keyword>